<dbReference type="SUPFAM" id="SSF56801">
    <property type="entry name" value="Acetyl-CoA synthetase-like"/>
    <property type="match status" value="1"/>
</dbReference>
<accession>A0A8J8FIP0</accession>
<dbReference type="InterPro" id="IPR042099">
    <property type="entry name" value="ANL_N_sf"/>
</dbReference>
<comment type="caution">
    <text evidence="1">The sequence shown here is derived from an EMBL/GenBank/DDBJ whole genome shotgun (WGS) entry which is preliminary data.</text>
</comment>
<protein>
    <recommendedName>
        <fullName evidence="3">Phenylacetate--CoA ligase family protein</fullName>
    </recommendedName>
</protein>
<evidence type="ECO:0008006" key="3">
    <source>
        <dbReference type="Google" id="ProtNLM"/>
    </source>
</evidence>
<keyword evidence="2" id="KW-1185">Reference proteome</keyword>
<evidence type="ECO:0000313" key="1">
    <source>
        <dbReference type="EMBL" id="NNV55779.1"/>
    </source>
</evidence>
<dbReference type="Gene3D" id="3.40.50.12780">
    <property type="entry name" value="N-terminal domain of ligase-like"/>
    <property type="match status" value="1"/>
</dbReference>
<dbReference type="RefSeq" id="WP_171607708.1">
    <property type="nucleotide sequence ID" value="NZ_WHPF01000006.1"/>
</dbReference>
<proteinExistence type="predicted"/>
<dbReference type="PANTHER" id="PTHR36932">
    <property type="entry name" value="CAPSULAR POLYSACCHARIDE BIOSYNTHESIS PROTEIN"/>
    <property type="match status" value="1"/>
</dbReference>
<dbReference type="InterPro" id="IPR053158">
    <property type="entry name" value="CapK_Type1_Caps_Biosynth"/>
</dbReference>
<reference evidence="1" key="1">
    <citation type="submission" date="2019-10" db="EMBL/GenBank/DDBJ databases">
        <title>Draft genome sequence of Panacibacter sp. KCS-6.</title>
        <authorList>
            <person name="Yim K.J."/>
        </authorList>
    </citation>
    <scope>NUCLEOTIDE SEQUENCE</scope>
    <source>
        <strain evidence="1">KCS-6</strain>
    </source>
</reference>
<dbReference type="Proteomes" id="UP000598971">
    <property type="component" value="Unassembled WGS sequence"/>
</dbReference>
<organism evidence="1 2">
    <name type="scientific">Limnovirga soli</name>
    <dbReference type="NCBI Taxonomy" id="2656915"/>
    <lineage>
        <taxon>Bacteria</taxon>
        <taxon>Pseudomonadati</taxon>
        <taxon>Bacteroidota</taxon>
        <taxon>Chitinophagia</taxon>
        <taxon>Chitinophagales</taxon>
        <taxon>Chitinophagaceae</taxon>
        <taxon>Limnovirga</taxon>
    </lineage>
</organism>
<dbReference type="PANTHER" id="PTHR36932:SF1">
    <property type="entry name" value="CAPSULAR POLYSACCHARIDE BIOSYNTHESIS PROTEIN"/>
    <property type="match status" value="1"/>
</dbReference>
<dbReference type="AlphaFoldDB" id="A0A8J8FIP0"/>
<evidence type="ECO:0000313" key="2">
    <source>
        <dbReference type="Proteomes" id="UP000598971"/>
    </source>
</evidence>
<name>A0A8J8FIP0_9BACT</name>
<dbReference type="EMBL" id="WHPF01000006">
    <property type="protein sequence ID" value="NNV55779.1"/>
    <property type="molecule type" value="Genomic_DNA"/>
</dbReference>
<gene>
    <name evidence="1" type="ORF">GD597_09935</name>
</gene>
<sequence length="461" mass="51860">MGLSETIYQHSPVWMQNLLVTAFGWQWKQRRLGGVFTEHFIAARERESYTTDLWKAYQQEALQRMLLHAFDTVPYYTKSFLAAGIQRSQLANITPDTIGLLPILTKEQLRQNGTTALLSVQREPNGSFFASSGSTGTPIQILLSHAMHQRWFALFEQRVRVWAGVGSTIPRGMIGGRRIVPNANAIAPFYRYNYFEKQVYFSAYHINADTAANYVEGMHKYHIEYMTGYAMSNYFLARHIQEQQLNAPALKAVITSSEKLTPQMRELFKQVYGCKTYDGWSGVEACGLISECEAGSLHISPDAGLIEVLDEQLQPVPFGVAGAVYCTGFLNVDQPLIRYKIGDDIILSDKTCTCGRQMPVVQEITGRSEDVIVGTDGRQMVRFHSVFNGLTTIKQAQVIQESLQQITIKLVADGIISRLDMDLMQQRIQSQLGDVNIAFDVVDTIPLQPNGKYKAVISKLY</sequence>